<evidence type="ECO:0000256" key="1">
    <source>
        <dbReference type="SAM" id="MobiDB-lite"/>
    </source>
</evidence>
<dbReference type="WBParaSite" id="BXY_1160800.1">
    <property type="protein sequence ID" value="BXY_1160800.1"/>
    <property type="gene ID" value="BXY_1160800"/>
</dbReference>
<name>A0A1I7SEZ7_BURXY</name>
<sequence length="477" mass="52650">MEPSIIVDFTFKIVDLPPSAAGQASGQNVARTVQAEHPPAVAGSPLGAHHFGVPEGEVGLSIASPTSFSPAYSRSPEYSTGNSTLHGVPSIPSYEEYDAYRAMMAEKTPEPVDEEKAKLRAKMEELIEENRQLLRQADDMRKKKEMTELLWTSEMERANKAEADLEAAQKAIFEMKTKEYRAGRKLEEAIRAKDEALIELEREKEETSRLKQRLTDHLKKAEADARPPRTHRSRSPLTRTAPSSSPTPDVEPPAEVVSPPVEDQVSEGHEEPGPQHEAPGPLRRMPKCRRRCCYQPPPPAPQAVPRPPRRSREVEQLGPIIEEVVEERPRRRSRQPPARLVVDMARRSYAAIRSSIMPQELKSGRMMLRGSLDKVEPNKTKAGLDQRGEVDPAPVPPESVRGASGIRKKGAHPLVMGKVEHPGLPNEPGGPLDCEKGCPPFFTIPRVDVLVDRSAPAPHFIRGASGNLTGARLDQTG</sequence>
<reference evidence="3" key="1">
    <citation type="submission" date="2016-11" db="UniProtKB">
        <authorList>
            <consortium name="WormBaseParasite"/>
        </authorList>
    </citation>
    <scope>IDENTIFICATION</scope>
</reference>
<feature type="region of interest" description="Disordered" evidence="1">
    <location>
        <begin position="458"/>
        <end position="477"/>
    </location>
</feature>
<dbReference type="AlphaFoldDB" id="A0A1I7SEZ7"/>
<dbReference type="Proteomes" id="UP000095284">
    <property type="component" value="Unplaced"/>
</dbReference>
<evidence type="ECO:0000313" key="3">
    <source>
        <dbReference type="WBParaSite" id="BXY_1160800.1"/>
    </source>
</evidence>
<proteinExistence type="predicted"/>
<organism evidence="2 3">
    <name type="scientific">Bursaphelenchus xylophilus</name>
    <name type="common">Pinewood nematode worm</name>
    <name type="synonym">Aphelenchoides xylophilus</name>
    <dbReference type="NCBI Taxonomy" id="6326"/>
    <lineage>
        <taxon>Eukaryota</taxon>
        <taxon>Metazoa</taxon>
        <taxon>Ecdysozoa</taxon>
        <taxon>Nematoda</taxon>
        <taxon>Chromadorea</taxon>
        <taxon>Rhabditida</taxon>
        <taxon>Tylenchina</taxon>
        <taxon>Tylenchomorpha</taxon>
        <taxon>Aphelenchoidea</taxon>
        <taxon>Aphelenchoididae</taxon>
        <taxon>Bursaphelenchus</taxon>
    </lineage>
</organism>
<feature type="compositionally biased region" description="Basic and acidic residues" evidence="1">
    <location>
        <begin position="203"/>
        <end position="227"/>
    </location>
</feature>
<protein>
    <submittedName>
        <fullName evidence="3">Uncharacterized protein</fullName>
    </submittedName>
</protein>
<feature type="region of interest" description="Disordered" evidence="1">
    <location>
        <begin position="382"/>
        <end position="409"/>
    </location>
</feature>
<accession>A0A1I7SEZ7</accession>
<feature type="region of interest" description="Disordered" evidence="1">
    <location>
        <begin position="203"/>
        <end position="315"/>
    </location>
</feature>
<feature type="compositionally biased region" description="Low complexity" evidence="1">
    <location>
        <begin position="253"/>
        <end position="262"/>
    </location>
</feature>
<feature type="compositionally biased region" description="Polar residues" evidence="1">
    <location>
        <begin position="235"/>
        <end position="247"/>
    </location>
</feature>
<feature type="compositionally biased region" description="Pro residues" evidence="1">
    <location>
        <begin position="295"/>
        <end position="306"/>
    </location>
</feature>
<evidence type="ECO:0000313" key="2">
    <source>
        <dbReference type="Proteomes" id="UP000095284"/>
    </source>
</evidence>